<reference evidence="4" key="2">
    <citation type="journal article" date="2023" name="IMA Fungus">
        <title>Comparative genomic study of the Penicillium genus elucidates a diverse pangenome and 15 lateral gene transfer events.</title>
        <authorList>
            <person name="Petersen C."/>
            <person name="Sorensen T."/>
            <person name="Nielsen M.R."/>
            <person name="Sondergaard T.E."/>
            <person name="Sorensen J.L."/>
            <person name="Fitzpatrick D.A."/>
            <person name="Frisvad J.C."/>
            <person name="Nielsen K.L."/>
        </authorList>
    </citation>
    <scope>NUCLEOTIDE SEQUENCE</scope>
    <source>
        <strain evidence="3">IBT 35673</strain>
        <strain evidence="4">IBT 35675</strain>
    </source>
</reference>
<dbReference type="Pfam" id="PF13499">
    <property type="entry name" value="EF-hand_7"/>
    <property type="match status" value="1"/>
</dbReference>
<dbReference type="SUPFAM" id="SSF47473">
    <property type="entry name" value="EF-hand"/>
    <property type="match status" value="1"/>
</dbReference>
<reference evidence="4" key="1">
    <citation type="submission" date="2022-12" db="EMBL/GenBank/DDBJ databases">
        <authorList>
            <person name="Petersen C."/>
        </authorList>
    </citation>
    <scope>NUCLEOTIDE SEQUENCE</scope>
    <source>
        <strain evidence="3">IBT 35673</strain>
        <strain evidence="4">IBT 35675</strain>
    </source>
</reference>
<dbReference type="CDD" id="cd00051">
    <property type="entry name" value="EFh"/>
    <property type="match status" value="1"/>
</dbReference>
<dbReference type="PROSITE" id="PS50222">
    <property type="entry name" value="EF_HAND_2"/>
    <property type="match status" value="2"/>
</dbReference>
<organism evidence="4 5">
    <name type="scientific">Penicillium brevicompactum</name>
    <dbReference type="NCBI Taxonomy" id="5074"/>
    <lineage>
        <taxon>Eukaryota</taxon>
        <taxon>Fungi</taxon>
        <taxon>Dikarya</taxon>
        <taxon>Ascomycota</taxon>
        <taxon>Pezizomycotina</taxon>
        <taxon>Eurotiomycetes</taxon>
        <taxon>Eurotiomycetidae</taxon>
        <taxon>Eurotiales</taxon>
        <taxon>Aspergillaceae</taxon>
        <taxon>Penicillium</taxon>
    </lineage>
</organism>
<dbReference type="EMBL" id="JAPZBQ010000001">
    <property type="protein sequence ID" value="KAJ5351547.1"/>
    <property type="molecule type" value="Genomic_DNA"/>
</dbReference>
<feature type="domain" description="EF-hand" evidence="2">
    <location>
        <begin position="43"/>
        <end position="77"/>
    </location>
</feature>
<gene>
    <name evidence="3" type="ORF">N7452_000521</name>
    <name evidence="4" type="ORF">N7541_002348</name>
</gene>
<keyword evidence="1" id="KW-0106">Calcium</keyword>
<dbReference type="SMART" id="SM00054">
    <property type="entry name" value="EFh"/>
    <property type="match status" value="2"/>
</dbReference>
<dbReference type="Proteomes" id="UP001148299">
    <property type="component" value="Unassembled WGS sequence"/>
</dbReference>
<dbReference type="AlphaFoldDB" id="A0A9W9RMA0"/>
<dbReference type="PROSITE" id="PS00018">
    <property type="entry name" value="EF_HAND_1"/>
    <property type="match status" value="2"/>
</dbReference>
<dbReference type="EMBL" id="JAPZBR010000002">
    <property type="protein sequence ID" value="KAJ5361504.1"/>
    <property type="molecule type" value="Genomic_DNA"/>
</dbReference>
<evidence type="ECO:0000256" key="1">
    <source>
        <dbReference type="ARBA" id="ARBA00022837"/>
    </source>
</evidence>
<feature type="domain" description="EF-hand" evidence="2">
    <location>
        <begin position="7"/>
        <end position="42"/>
    </location>
</feature>
<protein>
    <submittedName>
        <fullName evidence="4">EF-hand</fullName>
    </submittedName>
</protein>
<name>A0A9W9RMA0_PENBR</name>
<comment type="caution">
    <text evidence="4">The sequence shown here is derived from an EMBL/GenBank/DDBJ whole genome shotgun (WGS) entry which is preliminary data.</text>
</comment>
<dbReference type="OrthoDB" id="26525at2759"/>
<keyword evidence="5" id="KW-1185">Reference proteome</keyword>
<evidence type="ECO:0000259" key="2">
    <source>
        <dbReference type="PROSITE" id="PS50222"/>
    </source>
</evidence>
<dbReference type="GO" id="GO:0005509">
    <property type="term" value="F:calcium ion binding"/>
    <property type="evidence" value="ECO:0007669"/>
    <property type="project" value="InterPro"/>
</dbReference>
<dbReference type="InterPro" id="IPR002048">
    <property type="entry name" value="EF_hand_dom"/>
</dbReference>
<dbReference type="Proteomes" id="UP001147695">
    <property type="component" value="Unassembled WGS sequence"/>
</dbReference>
<dbReference type="InterPro" id="IPR018247">
    <property type="entry name" value="EF_Hand_1_Ca_BS"/>
</dbReference>
<evidence type="ECO:0000313" key="3">
    <source>
        <dbReference type="EMBL" id="KAJ5351547.1"/>
    </source>
</evidence>
<accession>A0A9W9RMA0</accession>
<evidence type="ECO:0000313" key="5">
    <source>
        <dbReference type="Proteomes" id="UP001148299"/>
    </source>
</evidence>
<dbReference type="Gene3D" id="1.10.238.10">
    <property type="entry name" value="EF-hand"/>
    <property type="match status" value="1"/>
</dbReference>
<dbReference type="InterPro" id="IPR011992">
    <property type="entry name" value="EF-hand-dom_pair"/>
</dbReference>
<proteinExistence type="predicted"/>
<evidence type="ECO:0000313" key="4">
    <source>
        <dbReference type="EMBL" id="KAJ5361504.1"/>
    </source>
</evidence>
<sequence>MGRYSREEIKKWKAVFEAADVNNDRRISVDELLEVARKQGIEMSNEEAAEFIKDFDNNNSGTIEFSEFLKGLGEREA</sequence>